<dbReference type="SUPFAM" id="SSF47240">
    <property type="entry name" value="Ferritin-like"/>
    <property type="match status" value="1"/>
</dbReference>
<dbReference type="Pfam" id="PF12902">
    <property type="entry name" value="Ferritin-like"/>
    <property type="match status" value="1"/>
</dbReference>
<comment type="caution">
    <text evidence="2">The sequence shown here is derived from an EMBL/GenBank/DDBJ whole genome shotgun (WGS) entry which is preliminary data.</text>
</comment>
<dbReference type="Proteomes" id="UP000238375">
    <property type="component" value="Unassembled WGS sequence"/>
</dbReference>
<organism evidence="2 3">
    <name type="scientific">Spirosoma oryzae</name>
    <dbReference type="NCBI Taxonomy" id="1469603"/>
    <lineage>
        <taxon>Bacteria</taxon>
        <taxon>Pseudomonadati</taxon>
        <taxon>Bacteroidota</taxon>
        <taxon>Cytophagia</taxon>
        <taxon>Cytophagales</taxon>
        <taxon>Cytophagaceae</taxon>
        <taxon>Spirosoma</taxon>
    </lineage>
</organism>
<dbReference type="InterPro" id="IPR026820">
    <property type="entry name" value="VioB/RebD_dom"/>
</dbReference>
<dbReference type="InterPro" id="IPR009078">
    <property type="entry name" value="Ferritin-like_SF"/>
</dbReference>
<dbReference type="Gene3D" id="1.20.1260.10">
    <property type="match status" value="1"/>
</dbReference>
<name>A0A2T0SAD3_9BACT</name>
<dbReference type="PANTHER" id="PTHR34400:SF4">
    <property type="entry name" value="MEMBRANE PROTEIN"/>
    <property type="match status" value="1"/>
</dbReference>
<evidence type="ECO:0000313" key="3">
    <source>
        <dbReference type="Proteomes" id="UP000238375"/>
    </source>
</evidence>
<dbReference type="RefSeq" id="WP_106139965.1">
    <property type="nucleotide sequence ID" value="NZ_PVTE01000024.1"/>
</dbReference>
<accession>A0A2T0SAD3</accession>
<dbReference type="PANTHER" id="PTHR34400">
    <property type="match status" value="1"/>
</dbReference>
<gene>
    <name evidence="2" type="ORF">CLV58_1245</name>
</gene>
<dbReference type="CDD" id="cd00657">
    <property type="entry name" value="Ferritin_like"/>
    <property type="match status" value="1"/>
</dbReference>
<sequence length="364" mass="39475">MLLLKQSLATDLSDIANLRTALQEAIELEHSTIPPYLYALYSLKPGQNETIRALIRSIVWEEMAHMSLACNMLNAIGGSPQIDKPDFIPAYPGPLPGTVESGLIVPLSPFSPQLVNAVFMTIEQPEHPLDFPVGPALLATAPERPLTIGMFYQRIKAAFIAGGEGLFTGDPARQVSSWRIQPVTDLASAISAIDTIVEQGEGTPESPMDHGLMQSEEVAHYYRFAEIYHGYQLIPNSGVPADAPFDERYRYAGAPIAYEPAGVWPVVSNPKLTTYPDGSAAQFACQTFNYTYTGLLKALHQTFNGQPAYINTAIGMMESLKGLALGMMSTAYTPDGLTNAGPSFEYMPQLPLQYPPAPPAPQPS</sequence>
<proteinExistence type="predicted"/>
<evidence type="ECO:0000313" key="2">
    <source>
        <dbReference type="EMBL" id="PRY30384.1"/>
    </source>
</evidence>
<protein>
    <submittedName>
        <fullName evidence="2">Ferritin-like protein</fullName>
    </submittedName>
</protein>
<evidence type="ECO:0000259" key="1">
    <source>
        <dbReference type="Pfam" id="PF12902"/>
    </source>
</evidence>
<feature type="domain" description="Iminophenyl-pyruvate dimer synthase" evidence="1">
    <location>
        <begin position="22"/>
        <end position="229"/>
    </location>
</feature>
<reference evidence="2 3" key="1">
    <citation type="submission" date="2018-03" db="EMBL/GenBank/DDBJ databases">
        <title>Genomic Encyclopedia of Archaeal and Bacterial Type Strains, Phase II (KMG-II): from individual species to whole genera.</title>
        <authorList>
            <person name="Goeker M."/>
        </authorList>
    </citation>
    <scope>NUCLEOTIDE SEQUENCE [LARGE SCALE GENOMIC DNA]</scope>
    <source>
        <strain evidence="2 3">DSM 28354</strain>
    </source>
</reference>
<keyword evidence="3" id="KW-1185">Reference proteome</keyword>
<dbReference type="AlphaFoldDB" id="A0A2T0SAD3"/>
<dbReference type="EMBL" id="PVTE01000024">
    <property type="protein sequence ID" value="PRY30384.1"/>
    <property type="molecule type" value="Genomic_DNA"/>
</dbReference>
<dbReference type="OrthoDB" id="9795032at2"/>
<dbReference type="InterPro" id="IPR012347">
    <property type="entry name" value="Ferritin-like"/>
</dbReference>